<dbReference type="AlphaFoldDB" id="A0A4R3RWG0"/>
<keyword evidence="1" id="KW-0812">Transmembrane</keyword>
<proteinExistence type="predicted"/>
<protein>
    <submittedName>
        <fullName evidence="2">Uncharacterized protein</fullName>
    </submittedName>
</protein>
<dbReference type="EMBL" id="SMBK01000002">
    <property type="protein sequence ID" value="TCU39971.1"/>
    <property type="molecule type" value="Genomic_DNA"/>
</dbReference>
<evidence type="ECO:0000256" key="1">
    <source>
        <dbReference type="SAM" id="Phobius"/>
    </source>
</evidence>
<reference evidence="2 3" key="1">
    <citation type="submission" date="2019-03" db="EMBL/GenBank/DDBJ databases">
        <title>Genomic Encyclopedia of Type Strains, Phase IV (KMG-V): Genome sequencing to study the core and pangenomes of soil and plant-associated prokaryotes.</title>
        <authorList>
            <person name="Whitman W."/>
        </authorList>
    </citation>
    <scope>NUCLEOTIDE SEQUENCE [LARGE SCALE GENOMIC DNA]</scope>
    <source>
        <strain evidence="2 3">IE4868</strain>
    </source>
</reference>
<feature type="transmembrane region" description="Helical" evidence="1">
    <location>
        <begin position="123"/>
        <end position="143"/>
    </location>
</feature>
<evidence type="ECO:0000313" key="3">
    <source>
        <dbReference type="Proteomes" id="UP000295507"/>
    </source>
</evidence>
<keyword evidence="1" id="KW-0472">Membrane</keyword>
<evidence type="ECO:0000313" key="2">
    <source>
        <dbReference type="EMBL" id="TCU39971.1"/>
    </source>
</evidence>
<dbReference type="Proteomes" id="UP000295507">
    <property type="component" value="Unassembled WGS sequence"/>
</dbReference>
<accession>A0A4R3RWG0</accession>
<sequence length="151" mass="17165">MFVARRSGIASRRTAFTDNFAFLLPVIMLTFGCTFLVVAGSDPREYRHWGDRAKSFLLLRFLPMTPVEAPAPWHRLSPMRYFRLSMAARSCATLADLLAALRVAFSASIYARTSRRSSLRRAFWAELLLHDLAWASLLGFALVNMARRAKH</sequence>
<name>A0A4R3RWG0_9HYPH</name>
<gene>
    <name evidence="2" type="ORF">EV129_102108</name>
</gene>
<organism evidence="2 3">
    <name type="scientific">Rhizobium azibense</name>
    <dbReference type="NCBI Taxonomy" id="1136135"/>
    <lineage>
        <taxon>Bacteria</taxon>
        <taxon>Pseudomonadati</taxon>
        <taxon>Pseudomonadota</taxon>
        <taxon>Alphaproteobacteria</taxon>
        <taxon>Hyphomicrobiales</taxon>
        <taxon>Rhizobiaceae</taxon>
        <taxon>Rhizobium/Agrobacterium group</taxon>
        <taxon>Rhizobium</taxon>
    </lineage>
</organism>
<keyword evidence="1" id="KW-1133">Transmembrane helix</keyword>
<feature type="transmembrane region" description="Helical" evidence="1">
    <location>
        <begin position="20"/>
        <end position="39"/>
    </location>
</feature>
<comment type="caution">
    <text evidence="2">The sequence shown here is derived from an EMBL/GenBank/DDBJ whole genome shotgun (WGS) entry which is preliminary data.</text>
</comment>
<dbReference type="PROSITE" id="PS51257">
    <property type="entry name" value="PROKAR_LIPOPROTEIN"/>
    <property type="match status" value="1"/>
</dbReference>